<dbReference type="STRING" id="336963.C4JK12"/>
<dbReference type="PANTHER" id="PTHR28208:SF1">
    <property type="entry name" value="FILAMENT ORGANIZATION PROTEIN APP1-LIKE, PUTATIVE (AFU_ORTHOLOGUE AFUA_1G06650)-RELATED"/>
    <property type="match status" value="1"/>
</dbReference>
<gene>
    <name evidence="3" type="ORF">UREG_01969</name>
</gene>
<evidence type="ECO:0000313" key="3">
    <source>
        <dbReference type="EMBL" id="EEP77120.1"/>
    </source>
</evidence>
<evidence type="ECO:0000313" key="4">
    <source>
        <dbReference type="Proteomes" id="UP000002058"/>
    </source>
</evidence>
<evidence type="ECO:0000259" key="2">
    <source>
        <dbReference type="Pfam" id="PF09949"/>
    </source>
</evidence>
<feature type="region of interest" description="Disordered" evidence="1">
    <location>
        <begin position="1"/>
        <end position="27"/>
    </location>
</feature>
<proteinExistence type="predicted"/>
<dbReference type="KEGG" id="ure:UREG_01969"/>
<dbReference type="GeneID" id="8441731"/>
<reference evidence="4" key="1">
    <citation type="journal article" date="2009" name="Genome Res.">
        <title>Comparative genomic analyses of the human fungal pathogens Coccidioides and their relatives.</title>
        <authorList>
            <person name="Sharpton T.J."/>
            <person name="Stajich J.E."/>
            <person name="Rounsley S.D."/>
            <person name="Gardner M.J."/>
            <person name="Wortman J.R."/>
            <person name="Jordar V.S."/>
            <person name="Maiti R."/>
            <person name="Kodira C.D."/>
            <person name="Neafsey D.E."/>
            <person name="Zeng Q."/>
            <person name="Hung C.-Y."/>
            <person name="McMahan C."/>
            <person name="Muszewska A."/>
            <person name="Grynberg M."/>
            <person name="Mandel M.A."/>
            <person name="Kellner E.M."/>
            <person name="Barker B.M."/>
            <person name="Galgiani J.N."/>
            <person name="Orbach M.J."/>
            <person name="Kirkland T.N."/>
            <person name="Cole G.T."/>
            <person name="Henn M.R."/>
            <person name="Birren B.W."/>
            <person name="Taylor J.W."/>
        </authorList>
    </citation>
    <scope>NUCLEOTIDE SEQUENCE [LARGE SCALE GENOMIC DNA]</scope>
    <source>
        <strain evidence="4">UAMH 1704</strain>
    </source>
</reference>
<accession>C4JK12</accession>
<dbReference type="InterPro" id="IPR052935">
    <property type="entry name" value="Mg2+_PAP"/>
</dbReference>
<feature type="compositionally biased region" description="Basic and acidic residues" evidence="1">
    <location>
        <begin position="16"/>
        <end position="25"/>
    </location>
</feature>
<dbReference type="eggNOG" id="ENOG502RYXR">
    <property type="taxonomic scope" value="Eukaryota"/>
</dbReference>
<organism evidence="3 4">
    <name type="scientific">Uncinocarpus reesii (strain UAMH 1704)</name>
    <dbReference type="NCBI Taxonomy" id="336963"/>
    <lineage>
        <taxon>Eukaryota</taxon>
        <taxon>Fungi</taxon>
        <taxon>Dikarya</taxon>
        <taxon>Ascomycota</taxon>
        <taxon>Pezizomycotina</taxon>
        <taxon>Eurotiomycetes</taxon>
        <taxon>Eurotiomycetidae</taxon>
        <taxon>Onygenales</taxon>
        <taxon>Onygenaceae</taxon>
        <taxon>Uncinocarpus</taxon>
    </lineage>
</organism>
<dbReference type="HOGENOM" id="CLU_030283_0_0_1"/>
<dbReference type="InterPro" id="IPR019236">
    <property type="entry name" value="APP1_cat"/>
</dbReference>
<dbReference type="InParanoid" id="C4JK12"/>
<dbReference type="RefSeq" id="XP_002542453.1">
    <property type="nucleotide sequence ID" value="XM_002542407.1"/>
</dbReference>
<feature type="domain" description="Phosphatidate phosphatase APP1 catalytic" evidence="2">
    <location>
        <begin position="228"/>
        <end position="331"/>
    </location>
</feature>
<dbReference type="OrthoDB" id="414243at2759"/>
<dbReference type="PANTHER" id="PTHR28208">
    <property type="entry name" value="PHOSPHATIDATE PHOSPHATASE APP1"/>
    <property type="match status" value="1"/>
</dbReference>
<evidence type="ECO:0000256" key="1">
    <source>
        <dbReference type="SAM" id="MobiDB-lite"/>
    </source>
</evidence>
<sequence length="376" mass="42313">MGESLGHPAEMSLGRHLSETPGERRGRARGNFHRVESQLSVHILHSRKSFLISWAEYLASLLGWGQPRTAPADPKRHIVWLFNNTAFQPATQHEPNPHDPWRVEVVAAIFETHSREDLGLLIAVIADLIGLDGQVGQDPVLRKRIATRLQPFVSEVAPARFISVDVPLAPTDVHKYKLSPSNQHGIISHAIRMESDRPVRDGTVVSPSLRHWPSLVAMNTTFATPEGWLVVSDIDDTIKYTMTPDAIGILRTTFAEDPKPICGMPQLYVHIQRQLLPTWFYLSASPYNLYPFLRSFLEQFYPPGTMILRDSSWQSLAGLLQSFTQGPKRTKLTASKRSKAGSRNEGSYVSEIRLRVIQRHMQRCLKSTVCGSKLFS</sequence>
<name>C4JK12_UNCRE</name>
<dbReference type="GO" id="GO:0030479">
    <property type="term" value="C:actin cortical patch"/>
    <property type="evidence" value="ECO:0007669"/>
    <property type="project" value="TreeGrafter"/>
</dbReference>
<keyword evidence="4" id="KW-1185">Reference proteome</keyword>
<protein>
    <recommendedName>
        <fullName evidence="2">Phosphatidate phosphatase APP1 catalytic domain-containing protein</fullName>
    </recommendedName>
</protein>
<dbReference type="Pfam" id="PF09949">
    <property type="entry name" value="APP1_cat"/>
    <property type="match status" value="1"/>
</dbReference>
<dbReference type="AlphaFoldDB" id="C4JK12"/>
<dbReference type="EMBL" id="CH476615">
    <property type="protein sequence ID" value="EEP77120.1"/>
    <property type="molecule type" value="Genomic_DNA"/>
</dbReference>
<dbReference type="Proteomes" id="UP000002058">
    <property type="component" value="Unassembled WGS sequence"/>
</dbReference>
<dbReference type="GO" id="GO:0008195">
    <property type="term" value="F:phosphatidate phosphatase activity"/>
    <property type="evidence" value="ECO:0007669"/>
    <property type="project" value="InterPro"/>
</dbReference>
<dbReference type="VEuPathDB" id="FungiDB:UREG_01969"/>